<gene>
    <name evidence="3" type="ORF">APZ42_008601</name>
</gene>
<evidence type="ECO:0000313" key="3">
    <source>
        <dbReference type="EMBL" id="KZR96841.1"/>
    </source>
</evidence>
<dbReference type="InterPro" id="IPR043502">
    <property type="entry name" value="DNA/RNA_pol_sf"/>
</dbReference>
<dbReference type="GO" id="GO:0003824">
    <property type="term" value="F:catalytic activity"/>
    <property type="evidence" value="ECO:0007669"/>
    <property type="project" value="UniProtKB-KW"/>
</dbReference>
<feature type="non-terminal residue" evidence="3">
    <location>
        <position position="158"/>
    </location>
</feature>
<dbReference type="InterPro" id="IPR043128">
    <property type="entry name" value="Rev_trsase/Diguanyl_cyclase"/>
</dbReference>
<dbReference type="Gene3D" id="3.30.70.270">
    <property type="match status" value="2"/>
</dbReference>
<name>A0A164EJ87_9CRUS</name>
<dbReference type="InterPro" id="IPR041577">
    <property type="entry name" value="RT_RNaseH_2"/>
</dbReference>
<reference evidence="3 4" key="1">
    <citation type="submission" date="2016-03" db="EMBL/GenBank/DDBJ databases">
        <title>EvidentialGene: Evidence-directed Construction of Genes on Genomes.</title>
        <authorList>
            <person name="Gilbert D.G."/>
            <person name="Choi J.-H."/>
            <person name="Mockaitis K."/>
            <person name="Colbourne J."/>
            <person name="Pfrender M."/>
        </authorList>
    </citation>
    <scope>NUCLEOTIDE SEQUENCE [LARGE SCALE GENOMIC DNA]</scope>
    <source>
        <strain evidence="3 4">Xinb3</strain>
        <tissue evidence="3">Complete organism</tissue>
    </source>
</reference>
<evidence type="ECO:0000256" key="1">
    <source>
        <dbReference type="ARBA" id="ARBA00023268"/>
    </source>
</evidence>
<dbReference type="GO" id="GO:0071897">
    <property type="term" value="P:DNA biosynthetic process"/>
    <property type="evidence" value="ECO:0007669"/>
    <property type="project" value="UniProtKB-ARBA"/>
</dbReference>
<keyword evidence="4" id="KW-1185">Reference proteome</keyword>
<sequence length="158" mass="17611">WGETIEEHNSRLEALFQRCVQVNLRLNKSKCKFLQPELKYIGHIIGGQTLKPDPEKISAIVSFPHPESKQDIQRFLGMVNYLAKFCSSLSETVAPLRALLKSDVEWQWDANSDQIFIKVKDTISALPVLRLFDPTIPVLVSVDASPVGVGAVLLQGGQ</sequence>
<comment type="caution">
    <text evidence="3">The sequence shown here is derived from an EMBL/GenBank/DDBJ whole genome shotgun (WGS) entry which is preliminary data.</text>
</comment>
<dbReference type="STRING" id="35525.A0A164EJ87"/>
<dbReference type="OrthoDB" id="6377085at2759"/>
<evidence type="ECO:0000313" key="4">
    <source>
        <dbReference type="Proteomes" id="UP000076858"/>
    </source>
</evidence>
<evidence type="ECO:0000259" key="2">
    <source>
        <dbReference type="Pfam" id="PF17919"/>
    </source>
</evidence>
<dbReference type="PANTHER" id="PTHR37984">
    <property type="entry name" value="PROTEIN CBG26694"/>
    <property type="match status" value="1"/>
</dbReference>
<dbReference type="Pfam" id="PF17919">
    <property type="entry name" value="RT_RNaseH_2"/>
    <property type="match status" value="1"/>
</dbReference>
<dbReference type="Proteomes" id="UP000076858">
    <property type="component" value="Unassembled WGS sequence"/>
</dbReference>
<dbReference type="FunFam" id="3.30.70.270:FF:000026">
    <property type="entry name" value="Transposon Ty3-G Gag-Pol polyprotein"/>
    <property type="match status" value="1"/>
</dbReference>
<accession>A0A164EJ87</accession>
<proteinExistence type="predicted"/>
<feature type="domain" description="Reverse transcriptase/retrotransposon-derived protein RNase H-like" evidence="2">
    <location>
        <begin position="108"/>
        <end position="157"/>
    </location>
</feature>
<dbReference type="InterPro" id="IPR050951">
    <property type="entry name" value="Retrovirus_Pol_polyprotein"/>
</dbReference>
<dbReference type="SUPFAM" id="SSF56672">
    <property type="entry name" value="DNA/RNA polymerases"/>
    <property type="match status" value="1"/>
</dbReference>
<keyword evidence="1" id="KW-0511">Multifunctional enzyme</keyword>
<dbReference type="EMBL" id="LRGB01023518">
    <property type="protein sequence ID" value="KZR96841.1"/>
    <property type="molecule type" value="Genomic_DNA"/>
</dbReference>
<organism evidence="3 4">
    <name type="scientific">Daphnia magna</name>
    <dbReference type="NCBI Taxonomy" id="35525"/>
    <lineage>
        <taxon>Eukaryota</taxon>
        <taxon>Metazoa</taxon>
        <taxon>Ecdysozoa</taxon>
        <taxon>Arthropoda</taxon>
        <taxon>Crustacea</taxon>
        <taxon>Branchiopoda</taxon>
        <taxon>Diplostraca</taxon>
        <taxon>Cladocera</taxon>
        <taxon>Anomopoda</taxon>
        <taxon>Daphniidae</taxon>
        <taxon>Daphnia</taxon>
    </lineage>
</organism>
<protein>
    <submittedName>
        <fullName evidence="3">Putative NFX1-type Zinc finger-containing protein</fullName>
    </submittedName>
</protein>
<dbReference type="AlphaFoldDB" id="A0A164EJ87"/>
<dbReference type="PANTHER" id="PTHR37984:SF5">
    <property type="entry name" value="PROTEIN NYNRIN-LIKE"/>
    <property type="match status" value="1"/>
</dbReference>
<feature type="non-terminal residue" evidence="3">
    <location>
        <position position="1"/>
    </location>
</feature>